<keyword evidence="1" id="KW-0175">Coiled coil</keyword>
<protein>
    <submittedName>
        <fullName evidence="2">Tail tape measure</fullName>
    </submittedName>
</protein>
<evidence type="ECO:0000256" key="1">
    <source>
        <dbReference type="SAM" id="Coils"/>
    </source>
</evidence>
<reference evidence="2" key="1">
    <citation type="journal article" date="2021" name="Proc. Natl. Acad. Sci. U.S.A.">
        <title>A Catalog of Tens of Thousands of Viruses from Human Metagenomes Reveals Hidden Associations with Chronic Diseases.</title>
        <authorList>
            <person name="Tisza M.J."/>
            <person name="Buck C.B."/>
        </authorList>
    </citation>
    <scope>NUCLEOTIDE SEQUENCE</scope>
    <source>
        <strain evidence="2">Ct91l7</strain>
    </source>
</reference>
<feature type="coiled-coil region" evidence="1">
    <location>
        <begin position="48"/>
        <end position="131"/>
    </location>
</feature>
<dbReference type="EMBL" id="BK015008">
    <property type="protein sequence ID" value="DAD86795.1"/>
    <property type="molecule type" value="Genomic_DNA"/>
</dbReference>
<name>A0A8S5MY27_9CAUD</name>
<organism evidence="2">
    <name type="scientific">Siphoviridae sp. ct91l7</name>
    <dbReference type="NCBI Taxonomy" id="2826173"/>
    <lineage>
        <taxon>Viruses</taxon>
        <taxon>Duplodnaviria</taxon>
        <taxon>Heunggongvirae</taxon>
        <taxon>Uroviricota</taxon>
        <taxon>Caudoviricetes</taxon>
    </lineage>
</organism>
<evidence type="ECO:0000313" key="2">
    <source>
        <dbReference type="EMBL" id="DAD86795.1"/>
    </source>
</evidence>
<proteinExistence type="predicted"/>
<sequence>MPNIRTRFVAEGEKEYRQALGNINGSLNILNAESKRLQEQFKGNEDSLEALTATNKNLNKIVGELTKKQELQQERLKKLTEAYGENDARTMRMAKAVKDTEAALLKQKRALEESKDAVENFGQKESEAEENTQDLGDALNDVGGKFGISLPKEMTNTLNGMLKIDTQTLVTIGTFAALAAAVVEVEKALVDLTLEQSKHATEVTNLSRTMGMTTEAYQEWDYVLKTVGSSAEAAQGDISMLAEKAQDAATGSGEAAELFAQLGIKVKDSQGTFKSQSELFDEVITKLSRMKDETERNAIASKLLGSTGEKIIPLLDKGAAGLEEAKKMAHEFGVVMDEETLAALNDVTLAVNNFDAAGEGLKNTIAKGMAPSVENLTQKGTDLFVRLQEAAEGSGILEVFGALLDVVSALEPLFDVLFGTAEDGVPVLQTLALALGVLADALTIVANTIAIVIELFKQLFNLISGKGFDDSNLTRYGENIAKVFSDEGASARAWSGGFGKNIGRNADGTDYWPGGLTWVGERGPELVSLPQGSRVYSAEDSRSMGGTNNYYLTVQSRDMETVAAMTATFKRARQAERAK</sequence>
<accession>A0A8S5MY27</accession>